<dbReference type="PANTHER" id="PTHR43713">
    <property type="entry name" value="GLUTAMATE-1-SEMIALDEHYDE 2,1-AMINOMUTASE"/>
    <property type="match status" value="1"/>
</dbReference>
<keyword evidence="2 3" id="KW-0663">Pyridoxal phosphate</keyword>
<evidence type="ECO:0000256" key="1">
    <source>
        <dbReference type="ARBA" id="ARBA00001933"/>
    </source>
</evidence>
<dbReference type="Gene3D" id="3.40.640.10">
    <property type="entry name" value="Type I PLP-dependent aspartate aminotransferase-like (Major domain)"/>
    <property type="match status" value="1"/>
</dbReference>
<comment type="cofactor">
    <cofactor evidence="1">
        <name>pyridoxal 5'-phosphate</name>
        <dbReference type="ChEBI" id="CHEBI:597326"/>
    </cofactor>
</comment>
<evidence type="ECO:0000259" key="4">
    <source>
        <dbReference type="PROSITE" id="PS50172"/>
    </source>
</evidence>
<evidence type="ECO:0000256" key="2">
    <source>
        <dbReference type="ARBA" id="ARBA00022898"/>
    </source>
</evidence>
<dbReference type="GO" id="GO:0030170">
    <property type="term" value="F:pyridoxal phosphate binding"/>
    <property type="evidence" value="ECO:0007669"/>
    <property type="project" value="InterPro"/>
</dbReference>
<dbReference type="PROSITE" id="PS50172">
    <property type="entry name" value="BRCT"/>
    <property type="match status" value="1"/>
</dbReference>
<dbReference type="InterPro" id="IPR015424">
    <property type="entry name" value="PyrdxlP-dep_Trfase"/>
</dbReference>
<dbReference type="InterPro" id="IPR001357">
    <property type="entry name" value="BRCT_dom"/>
</dbReference>
<dbReference type="AlphaFoldDB" id="A0A9D1SN97"/>
<reference evidence="5" key="1">
    <citation type="submission" date="2020-10" db="EMBL/GenBank/DDBJ databases">
        <authorList>
            <person name="Gilroy R."/>
        </authorList>
    </citation>
    <scope>NUCLEOTIDE SEQUENCE</scope>
    <source>
        <strain evidence="5">CHK176-6737</strain>
    </source>
</reference>
<dbReference type="InterPro" id="IPR005814">
    <property type="entry name" value="Aminotrans_3"/>
</dbReference>
<proteinExistence type="inferred from homology"/>
<sequence length="428" mass="47798">MSKYPEYKHDKSREWFNRALNAIPSGVYGHLGPSEGLFLPITKWPLMSDHAKGTYFWDVDGNKYLDFMCAYGPNVLGYCDDEVDAAAIEQLKKGNCTTSPSYKMVECAELLKDTVASADWAFFMKNGSDATTFSVMCARAHTGKKKIIFLKGYYHGDFQWAQKVDYPGILPEDVANNIVIPWFDLEALAEAYDACGGDVAGIIAQPYDHGNFKDNECATKDYWAQMRKFCDEHGIVLIFDDVRTGFRLDLAGSDHYYGIKADLICFCKALANGYNMSAVCGGEHMKATASSVVYTGSYWMSAEPFAACIACINKMKRLDTPKMFREMGTKLTDGLRRTAAEHGFNLVVSGEPALFYLRIANDDSLMLHQEWVAECVSRGLFLTSHHNHFMNAAVTDDDIKLAIDIADDAFGVVAARHPEMDWSPIKLD</sequence>
<feature type="domain" description="BRCT" evidence="4">
    <location>
        <begin position="300"/>
        <end position="389"/>
    </location>
</feature>
<evidence type="ECO:0000313" key="5">
    <source>
        <dbReference type="EMBL" id="HIU68658.1"/>
    </source>
</evidence>
<keyword evidence="5" id="KW-0808">Transferase</keyword>
<name>A0A9D1SN97_9FIRM</name>
<dbReference type="Gene3D" id="3.90.1150.10">
    <property type="entry name" value="Aspartate Aminotransferase, domain 1"/>
    <property type="match status" value="1"/>
</dbReference>
<dbReference type="Pfam" id="PF00202">
    <property type="entry name" value="Aminotran_3"/>
    <property type="match status" value="1"/>
</dbReference>
<dbReference type="Proteomes" id="UP000824125">
    <property type="component" value="Unassembled WGS sequence"/>
</dbReference>
<dbReference type="InterPro" id="IPR015422">
    <property type="entry name" value="PyrdxlP-dep_Trfase_small"/>
</dbReference>
<comment type="caution">
    <text evidence="5">The sequence shown here is derived from an EMBL/GenBank/DDBJ whole genome shotgun (WGS) entry which is preliminary data.</text>
</comment>
<accession>A0A9D1SN97</accession>
<organism evidence="5 6">
    <name type="scientific">Candidatus Scybalenecus merdavium</name>
    <dbReference type="NCBI Taxonomy" id="2840939"/>
    <lineage>
        <taxon>Bacteria</taxon>
        <taxon>Bacillati</taxon>
        <taxon>Bacillota</taxon>
        <taxon>Clostridia</taxon>
        <taxon>Eubacteriales</taxon>
        <taxon>Oscillospiraceae</taxon>
        <taxon>Oscillospiraceae incertae sedis</taxon>
        <taxon>Candidatus Scybalenecus</taxon>
    </lineage>
</organism>
<protein>
    <submittedName>
        <fullName evidence="5">Aminotransferase class III-fold pyridoxal phosphate-dependent enzyme</fullName>
    </submittedName>
</protein>
<evidence type="ECO:0000313" key="6">
    <source>
        <dbReference type="Proteomes" id="UP000824125"/>
    </source>
</evidence>
<gene>
    <name evidence="5" type="ORF">IAD23_01700</name>
</gene>
<comment type="similarity">
    <text evidence="3">Belongs to the class-III pyridoxal-phosphate-dependent aminotransferase family.</text>
</comment>
<keyword evidence="5" id="KW-0032">Aminotransferase</keyword>
<dbReference type="GO" id="GO:0008483">
    <property type="term" value="F:transaminase activity"/>
    <property type="evidence" value="ECO:0007669"/>
    <property type="project" value="UniProtKB-KW"/>
</dbReference>
<dbReference type="PANTHER" id="PTHR43713:SF3">
    <property type="entry name" value="GLUTAMATE-1-SEMIALDEHYDE 2,1-AMINOMUTASE 1, CHLOROPLASTIC-RELATED"/>
    <property type="match status" value="1"/>
</dbReference>
<dbReference type="SUPFAM" id="SSF53383">
    <property type="entry name" value="PLP-dependent transferases"/>
    <property type="match status" value="1"/>
</dbReference>
<dbReference type="InterPro" id="IPR015421">
    <property type="entry name" value="PyrdxlP-dep_Trfase_major"/>
</dbReference>
<evidence type="ECO:0000256" key="3">
    <source>
        <dbReference type="RuleBase" id="RU003560"/>
    </source>
</evidence>
<dbReference type="EMBL" id="DVNM01000008">
    <property type="protein sequence ID" value="HIU68658.1"/>
    <property type="molecule type" value="Genomic_DNA"/>
</dbReference>
<reference evidence="5" key="2">
    <citation type="journal article" date="2021" name="PeerJ">
        <title>Extensive microbial diversity within the chicken gut microbiome revealed by metagenomics and culture.</title>
        <authorList>
            <person name="Gilroy R."/>
            <person name="Ravi A."/>
            <person name="Getino M."/>
            <person name="Pursley I."/>
            <person name="Horton D.L."/>
            <person name="Alikhan N.F."/>
            <person name="Baker D."/>
            <person name="Gharbi K."/>
            <person name="Hall N."/>
            <person name="Watson M."/>
            <person name="Adriaenssens E.M."/>
            <person name="Foster-Nyarko E."/>
            <person name="Jarju S."/>
            <person name="Secka A."/>
            <person name="Antonio M."/>
            <person name="Oren A."/>
            <person name="Chaudhuri R.R."/>
            <person name="La Ragione R."/>
            <person name="Hildebrand F."/>
            <person name="Pallen M.J."/>
        </authorList>
    </citation>
    <scope>NUCLEOTIDE SEQUENCE</scope>
    <source>
        <strain evidence="5">CHK176-6737</strain>
    </source>
</reference>